<dbReference type="Pfam" id="PF00388">
    <property type="entry name" value="PI-PLC-X"/>
    <property type="match status" value="1"/>
</dbReference>
<dbReference type="SUPFAM" id="SSF51695">
    <property type="entry name" value="PLC-like phosphodiesterases"/>
    <property type="match status" value="1"/>
</dbReference>
<dbReference type="GO" id="GO:0016042">
    <property type="term" value="P:lipid catabolic process"/>
    <property type="evidence" value="ECO:0007669"/>
    <property type="project" value="UniProtKB-KW"/>
</dbReference>
<evidence type="ECO:0000256" key="5">
    <source>
        <dbReference type="SAM" id="MobiDB-lite"/>
    </source>
</evidence>
<keyword evidence="3" id="KW-0442">Lipid degradation</keyword>
<feature type="domain" description="Phosphatidylinositol-specific phospholipase C X" evidence="6">
    <location>
        <begin position="2"/>
        <end position="41"/>
    </location>
</feature>
<feature type="region of interest" description="Disordered" evidence="5">
    <location>
        <begin position="84"/>
        <end position="109"/>
    </location>
</feature>
<dbReference type="PROSITE" id="PS50007">
    <property type="entry name" value="PIPLC_X_DOMAIN"/>
    <property type="match status" value="1"/>
</dbReference>
<dbReference type="InterPro" id="IPR017946">
    <property type="entry name" value="PLC-like_Pdiesterase_TIM-brl"/>
</dbReference>
<dbReference type="EC" id="3.1.4.11" evidence="1"/>
<dbReference type="GO" id="GO:0048015">
    <property type="term" value="P:phosphatidylinositol-mediated signaling"/>
    <property type="evidence" value="ECO:0007669"/>
    <property type="project" value="TreeGrafter"/>
</dbReference>
<name>A0A183EW45_9BILA</name>
<keyword evidence="4" id="KW-0443">Lipid metabolism</keyword>
<dbReference type="AlphaFoldDB" id="A0A183EW45"/>
<dbReference type="PANTHER" id="PTHR10336:SF36">
    <property type="entry name" value="1-PHOSPHATIDYLINOSITOL 4,5-BISPHOSPHATE PHOSPHODIESTERASE BETA-4"/>
    <property type="match status" value="1"/>
</dbReference>
<dbReference type="GO" id="GO:0004435">
    <property type="term" value="F:phosphatidylinositol-4,5-bisphosphate phospholipase C activity"/>
    <property type="evidence" value="ECO:0007669"/>
    <property type="project" value="UniProtKB-EC"/>
</dbReference>
<reference evidence="7 8" key="2">
    <citation type="submission" date="2018-11" db="EMBL/GenBank/DDBJ databases">
        <authorList>
            <consortium name="Pathogen Informatics"/>
        </authorList>
    </citation>
    <scope>NUCLEOTIDE SEQUENCE [LARGE SCALE GENOMIC DNA]</scope>
</reference>
<dbReference type="InterPro" id="IPR001192">
    <property type="entry name" value="PI-PLC_fam"/>
</dbReference>
<accession>A0A183EW45</accession>
<dbReference type="WBParaSite" id="GPUH_0002521601-mRNA-1">
    <property type="protein sequence ID" value="GPUH_0002521601-mRNA-1"/>
    <property type="gene ID" value="GPUH_0002521601"/>
</dbReference>
<dbReference type="OrthoDB" id="269822at2759"/>
<evidence type="ECO:0000256" key="1">
    <source>
        <dbReference type="ARBA" id="ARBA00012368"/>
    </source>
</evidence>
<dbReference type="Gene3D" id="3.20.20.190">
    <property type="entry name" value="Phosphatidylinositol (PI) phosphodiesterase"/>
    <property type="match status" value="1"/>
</dbReference>
<dbReference type="Proteomes" id="UP000271098">
    <property type="component" value="Unassembled WGS sequence"/>
</dbReference>
<dbReference type="EMBL" id="UYRT01104083">
    <property type="protein sequence ID" value="VDN43869.1"/>
    <property type="molecule type" value="Genomic_DNA"/>
</dbReference>
<sequence>MSEFPVILSLENHCSLKQQRKIAQYCREIFGDLLLSEPLSEYPATVQTSRFCKAHIESVLFFLSKNLVLPAYLPDESVQKQGSIDSTFSDKAPTSQSAAESDLSESEYSEKGIREVFSILVSRCQAGS</sequence>
<evidence type="ECO:0000256" key="2">
    <source>
        <dbReference type="ARBA" id="ARBA00022801"/>
    </source>
</evidence>
<feature type="compositionally biased region" description="Polar residues" evidence="5">
    <location>
        <begin position="84"/>
        <end position="99"/>
    </location>
</feature>
<organism evidence="9">
    <name type="scientific">Gongylonema pulchrum</name>
    <dbReference type="NCBI Taxonomy" id="637853"/>
    <lineage>
        <taxon>Eukaryota</taxon>
        <taxon>Metazoa</taxon>
        <taxon>Ecdysozoa</taxon>
        <taxon>Nematoda</taxon>
        <taxon>Chromadorea</taxon>
        <taxon>Rhabditida</taxon>
        <taxon>Spirurina</taxon>
        <taxon>Spiruromorpha</taxon>
        <taxon>Spiruroidea</taxon>
        <taxon>Gongylonematidae</taxon>
        <taxon>Gongylonema</taxon>
    </lineage>
</organism>
<evidence type="ECO:0000256" key="4">
    <source>
        <dbReference type="ARBA" id="ARBA00023098"/>
    </source>
</evidence>
<reference evidence="9" key="1">
    <citation type="submission" date="2016-06" db="UniProtKB">
        <authorList>
            <consortium name="WormBaseParasite"/>
        </authorList>
    </citation>
    <scope>IDENTIFICATION</scope>
</reference>
<dbReference type="PANTHER" id="PTHR10336">
    <property type="entry name" value="PHOSPHOINOSITIDE-SPECIFIC PHOSPHOLIPASE C FAMILY PROTEIN"/>
    <property type="match status" value="1"/>
</dbReference>
<protein>
    <recommendedName>
        <fullName evidence="1">phosphoinositide phospholipase C</fullName>
        <ecNumber evidence="1">3.1.4.11</ecNumber>
    </recommendedName>
</protein>
<evidence type="ECO:0000256" key="3">
    <source>
        <dbReference type="ARBA" id="ARBA00022963"/>
    </source>
</evidence>
<keyword evidence="2" id="KW-0378">Hydrolase</keyword>
<evidence type="ECO:0000313" key="8">
    <source>
        <dbReference type="Proteomes" id="UP000271098"/>
    </source>
</evidence>
<evidence type="ECO:0000259" key="6">
    <source>
        <dbReference type="Pfam" id="PF00388"/>
    </source>
</evidence>
<evidence type="ECO:0000313" key="7">
    <source>
        <dbReference type="EMBL" id="VDN43869.1"/>
    </source>
</evidence>
<keyword evidence="8" id="KW-1185">Reference proteome</keyword>
<evidence type="ECO:0000313" key="9">
    <source>
        <dbReference type="WBParaSite" id="GPUH_0002521601-mRNA-1"/>
    </source>
</evidence>
<dbReference type="GO" id="GO:0046488">
    <property type="term" value="P:phosphatidylinositol metabolic process"/>
    <property type="evidence" value="ECO:0007669"/>
    <property type="project" value="TreeGrafter"/>
</dbReference>
<gene>
    <name evidence="7" type="ORF">GPUH_LOCUS25186</name>
</gene>
<dbReference type="GO" id="GO:0051209">
    <property type="term" value="P:release of sequestered calcium ion into cytosol"/>
    <property type="evidence" value="ECO:0007669"/>
    <property type="project" value="TreeGrafter"/>
</dbReference>
<proteinExistence type="predicted"/>
<dbReference type="InterPro" id="IPR000909">
    <property type="entry name" value="PLipase_C_PInositol-sp_X_dom"/>
</dbReference>